<dbReference type="AlphaFoldDB" id="A0A0F4G6F7"/>
<reference evidence="1 2" key="1">
    <citation type="submission" date="2015-03" db="EMBL/GenBank/DDBJ databases">
        <title>RNA-seq based gene annotation and comparative genomics of four Zymoseptoria species reveal species-specific pathogenicity related genes and transposable element activity.</title>
        <authorList>
            <person name="Grandaubert J."/>
            <person name="Bhattacharyya A."/>
            <person name="Stukenbrock E.H."/>
        </authorList>
    </citation>
    <scope>NUCLEOTIDE SEQUENCE [LARGE SCALE GENOMIC DNA]</scope>
    <source>
        <strain evidence="1 2">Zb18110</strain>
    </source>
</reference>
<accession>A0A0F4G6F7</accession>
<proteinExistence type="predicted"/>
<evidence type="ECO:0000313" key="2">
    <source>
        <dbReference type="Proteomes" id="UP000033647"/>
    </source>
</evidence>
<sequence length="311" mass="35447">MFRKKVACKKGTTMQRWMFKPDQVNFAEMVYPVVVDMMELYDDEFEAYGKSADELAARTKKNPGVGDEEIAEFLGQEEPEEIPSFSFPGGQELLSACILLEAADMKKNEKLWDSSEEGTQDPAIVNPAFKAWKDNKEKANQKKDVKEKWHELFERTLLLINSSDSQDDGQREISIDIASLFAKPRAKAIKLGEETELTGKGAMFSELTRLLEKEEWLQQPDDITLEDTTAEYWLGWKSKGKQYIIESSEELNTMLKVCEQRKQKAVLEVHMGESKEAAPEEDQQRALPKVKQQLRTACHGVLELEASLVNT</sequence>
<organism evidence="1 2">
    <name type="scientific">Zymoseptoria brevis</name>
    <dbReference type="NCBI Taxonomy" id="1047168"/>
    <lineage>
        <taxon>Eukaryota</taxon>
        <taxon>Fungi</taxon>
        <taxon>Dikarya</taxon>
        <taxon>Ascomycota</taxon>
        <taxon>Pezizomycotina</taxon>
        <taxon>Dothideomycetes</taxon>
        <taxon>Dothideomycetidae</taxon>
        <taxon>Mycosphaerellales</taxon>
        <taxon>Mycosphaerellaceae</taxon>
        <taxon>Zymoseptoria</taxon>
    </lineage>
</organism>
<dbReference type="Proteomes" id="UP000033647">
    <property type="component" value="Unassembled WGS sequence"/>
</dbReference>
<keyword evidence="2" id="KW-1185">Reference proteome</keyword>
<protein>
    <submittedName>
        <fullName evidence="1">Uncharacterized protein</fullName>
    </submittedName>
</protein>
<evidence type="ECO:0000313" key="1">
    <source>
        <dbReference type="EMBL" id="KJX92931.1"/>
    </source>
</evidence>
<dbReference type="EMBL" id="LAFY01004475">
    <property type="protein sequence ID" value="KJX92931.1"/>
    <property type="molecule type" value="Genomic_DNA"/>
</dbReference>
<gene>
    <name evidence="1" type="ORF">TI39_contig4516g00001</name>
</gene>
<name>A0A0F4G6F7_9PEZI</name>
<comment type="caution">
    <text evidence="1">The sequence shown here is derived from an EMBL/GenBank/DDBJ whole genome shotgun (WGS) entry which is preliminary data.</text>
</comment>